<dbReference type="PANTHER" id="PTHR30461:SF2">
    <property type="entry name" value="SERINE RECOMBINASE PINE-RELATED"/>
    <property type="match status" value="1"/>
</dbReference>
<dbReference type="RefSeq" id="WP_070739561.1">
    <property type="nucleotide sequence ID" value="NZ_MDZA01000013.1"/>
</dbReference>
<dbReference type="SMART" id="SM00857">
    <property type="entry name" value="Resolvase"/>
    <property type="match status" value="1"/>
</dbReference>
<proteinExistence type="predicted"/>
<dbReference type="GO" id="GO:0003677">
    <property type="term" value="F:DNA binding"/>
    <property type="evidence" value="ECO:0007669"/>
    <property type="project" value="UniProtKB-KW"/>
</dbReference>
<comment type="caution">
    <text evidence="4">The sequence shown here is derived from an EMBL/GenBank/DDBJ whole genome shotgun (WGS) entry which is preliminary data.</text>
</comment>
<keyword evidence="2" id="KW-0233">DNA recombination</keyword>
<evidence type="ECO:0000259" key="3">
    <source>
        <dbReference type="PROSITE" id="PS51736"/>
    </source>
</evidence>
<dbReference type="InterPro" id="IPR050639">
    <property type="entry name" value="SSR_resolvase"/>
</dbReference>
<evidence type="ECO:0000256" key="1">
    <source>
        <dbReference type="ARBA" id="ARBA00023125"/>
    </source>
</evidence>
<dbReference type="PROSITE" id="PS51736">
    <property type="entry name" value="RECOMBINASES_3"/>
    <property type="match status" value="1"/>
</dbReference>
<dbReference type="Pfam" id="PF00239">
    <property type="entry name" value="Resolvase"/>
    <property type="match status" value="1"/>
</dbReference>
<protein>
    <submittedName>
        <fullName evidence="4">Resolvase</fullName>
    </submittedName>
</protein>
<keyword evidence="1" id="KW-0238">DNA-binding</keyword>
<dbReference type="InterPro" id="IPR036162">
    <property type="entry name" value="Resolvase-like_N_sf"/>
</dbReference>
<evidence type="ECO:0000256" key="2">
    <source>
        <dbReference type="ARBA" id="ARBA00023172"/>
    </source>
</evidence>
<accession>A0A1G1TMH2</accession>
<dbReference type="EMBL" id="MDZA01000013">
    <property type="protein sequence ID" value="OGX92081.1"/>
    <property type="molecule type" value="Genomic_DNA"/>
</dbReference>
<evidence type="ECO:0000313" key="4">
    <source>
        <dbReference type="EMBL" id="OGX92081.1"/>
    </source>
</evidence>
<feature type="domain" description="Resolvase/invertase-type recombinase catalytic" evidence="3">
    <location>
        <begin position="3"/>
        <end position="136"/>
    </location>
</feature>
<dbReference type="Proteomes" id="UP000177506">
    <property type="component" value="Unassembled WGS sequence"/>
</dbReference>
<keyword evidence="5" id="KW-1185">Reference proteome</keyword>
<organism evidence="4 5">
    <name type="scientific">Hymenobacter coccineus</name>
    <dbReference type="NCBI Taxonomy" id="1908235"/>
    <lineage>
        <taxon>Bacteria</taxon>
        <taxon>Pseudomonadati</taxon>
        <taxon>Bacteroidota</taxon>
        <taxon>Cytophagia</taxon>
        <taxon>Cytophagales</taxon>
        <taxon>Hymenobacteraceae</taxon>
        <taxon>Hymenobacter</taxon>
    </lineage>
</organism>
<reference evidence="4 5" key="1">
    <citation type="submission" date="2016-08" db="EMBL/GenBank/DDBJ databases">
        <title>Hymenobacter coccineus sp. nov., Hymenobacter lapidarius sp. nov. and Hymenobacter glacialis sp. nov., isolated from Antarctic soil.</title>
        <authorList>
            <person name="Sedlacek I."/>
            <person name="Kralova S."/>
            <person name="Kyrova K."/>
            <person name="Maslanova I."/>
            <person name="Stankova E."/>
            <person name="Vrbovska V."/>
            <person name="Nemec M."/>
            <person name="Bartak M."/>
            <person name="Svec P."/>
            <person name="Busse H.-J."/>
            <person name="Pantucek R."/>
        </authorList>
    </citation>
    <scope>NUCLEOTIDE SEQUENCE [LARGE SCALE GENOMIC DNA]</scope>
    <source>
        <strain evidence="4 5">CCM 8649</strain>
    </source>
</reference>
<dbReference type="AlphaFoldDB" id="A0A1G1TMH2"/>
<dbReference type="InterPro" id="IPR006119">
    <property type="entry name" value="Resolv_N"/>
</dbReference>
<dbReference type="SUPFAM" id="SSF53041">
    <property type="entry name" value="Resolvase-like"/>
    <property type="match status" value="1"/>
</dbReference>
<sequence>MQHTFGYARVSATDQNLATQVEDLTQAGCTRIFQEKVSGTRTQSPALDELLEAVREGDVVVVNRLARLGRNTVHTIQLVEEFNRRGVHFRALDLGIDSRTPAGKMIIGVFSSFNQYERENNRQKSLAGIELAKQQGKHLGRPAGRDAEKLAKVATALERGLSVAEIVTLTGISRASVKRYRQDIEGQIT</sequence>
<dbReference type="GO" id="GO:0000150">
    <property type="term" value="F:DNA strand exchange activity"/>
    <property type="evidence" value="ECO:0007669"/>
    <property type="project" value="InterPro"/>
</dbReference>
<dbReference type="OrthoDB" id="9797501at2"/>
<dbReference type="PANTHER" id="PTHR30461">
    <property type="entry name" value="DNA-INVERTASE FROM LAMBDOID PROPHAGE"/>
    <property type="match status" value="1"/>
</dbReference>
<name>A0A1G1TMH2_9BACT</name>
<evidence type="ECO:0000313" key="5">
    <source>
        <dbReference type="Proteomes" id="UP000177506"/>
    </source>
</evidence>
<dbReference type="Gene3D" id="3.40.50.1390">
    <property type="entry name" value="Resolvase, N-terminal catalytic domain"/>
    <property type="match status" value="1"/>
</dbReference>
<dbReference type="CDD" id="cd03768">
    <property type="entry name" value="SR_ResInv"/>
    <property type="match status" value="1"/>
</dbReference>
<gene>
    <name evidence="4" type="ORF">BEN49_17195</name>
</gene>